<dbReference type="EMBL" id="JADEXG010000003">
    <property type="protein sequence ID" value="MBE9076117.1"/>
    <property type="molecule type" value="Genomic_DNA"/>
</dbReference>
<gene>
    <name evidence="9" type="ORF">IQ241_02210</name>
</gene>
<evidence type="ECO:0000256" key="2">
    <source>
        <dbReference type="ARBA" id="ARBA00022723"/>
    </source>
</evidence>
<proteinExistence type="inferred from homology"/>
<dbReference type="Gene3D" id="3.30.2010.10">
    <property type="entry name" value="Metalloproteases ('zincins'), catalytic domain"/>
    <property type="match status" value="1"/>
</dbReference>
<dbReference type="GO" id="GO:0046872">
    <property type="term" value="F:metal ion binding"/>
    <property type="evidence" value="ECO:0007669"/>
    <property type="project" value="UniProtKB-KW"/>
</dbReference>
<dbReference type="RefSeq" id="WP_193904771.1">
    <property type="nucleotide sequence ID" value="NZ_JADEXG010000003.1"/>
</dbReference>
<reference evidence="9" key="1">
    <citation type="submission" date="2020-10" db="EMBL/GenBank/DDBJ databases">
        <authorList>
            <person name="Castelo-Branco R."/>
            <person name="Eusebio N."/>
            <person name="Adriana R."/>
            <person name="Vieira A."/>
            <person name="Brugerolle De Fraissinette N."/>
            <person name="Rezende De Castro R."/>
            <person name="Schneider M.P."/>
            <person name="Vasconcelos V."/>
            <person name="Leao P.N."/>
        </authorList>
    </citation>
    <scope>NUCLEOTIDE SEQUENCE</scope>
    <source>
        <strain evidence="9">LEGE 07310</strain>
    </source>
</reference>
<feature type="domain" description="Peptidase M48" evidence="8">
    <location>
        <begin position="117"/>
        <end position="266"/>
    </location>
</feature>
<dbReference type="GO" id="GO:0016020">
    <property type="term" value="C:membrane"/>
    <property type="evidence" value="ECO:0007669"/>
    <property type="project" value="TreeGrafter"/>
</dbReference>
<organism evidence="9 10">
    <name type="scientific">Vasconcelosia minhoensis LEGE 07310</name>
    <dbReference type="NCBI Taxonomy" id="915328"/>
    <lineage>
        <taxon>Bacteria</taxon>
        <taxon>Bacillati</taxon>
        <taxon>Cyanobacteriota</taxon>
        <taxon>Cyanophyceae</taxon>
        <taxon>Nodosilineales</taxon>
        <taxon>Cymatolegaceae</taxon>
        <taxon>Vasconcelosia</taxon>
        <taxon>Vasconcelosia minhoensis</taxon>
    </lineage>
</organism>
<name>A0A8J7DA78_9CYAN</name>
<keyword evidence="7" id="KW-0472">Membrane</keyword>
<keyword evidence="7" id="KW-0812">Transmembrane</keyword>
<evidence type="ECO:0000256" key="4">
    <source>
        <dbReference type="ARBA" id="ARBA00022833"/>
    </source>
</evidence>
<accession>A0A8J7DA78</accession>
<evidence type="ECO:0000256" key="1">
    <source>
        <dbReference type="ARBA" id="ARBA00022670"/>
    </source>
</evidence>
<evidence type="ECO:0000256" key="6">
    <source>
        <dbReference type="RuleBase" id="RU003983"/>
    </source>
</evidence>
<keyword evidence="5 6" id="KW-0482">Metalloprotease</keyword>
<dbReference type="GO" id="GO:0051603">
    <property type="term" value="P:proteolysis involved in protein catabolic process"/>
    <property type="evidence" value="ECO:0007669"/>
    <property type="project" value="TreeGrafter"/>
</dbReference>
<comment type="caution">
    <text evidence="9">The sequence shown here is derived from an EMBL/GenBank/DDBJ whole genome shotgun (WGS) entry which is preliminary data.</text>
</comment>
<evidence type="ECO:0000313" key="9">
    <source>
        <dbReference type="EMBL" id="MBE9076117.1"/>
    </source>
</evidence>
<evidence type="ECO:0000259" key="8">
    <source>
        <dbReference type="Pfam" id="PF01435"/>
    </source>
</evidence>
<evidence type="ECO:0000256" key="7">
    <source>
        <dbReference type="SAM" id="Phobius"/>
    </source>
</evidence>
<dbReference type="AlphaFoldDB" id="A0A8J7DA78"/>
<protein>
    <submittedName>
        <fullName evidence="9">M48 family metallopeptidase</fullName>
    </submittedName>
</protein>
<sequence length="294" mass="31829">MKYVPKEIKEEVNVTAVHPLVNFGYLLGTVTLAGVILYASLGFIAARLATRIGPETEEKIGNTLIAGLISDPESASDDRIIYLTALAESLTPQDPSLPPLKIHILQPETASEDDLANSENAFAIAGGHIVFTQGLLEAVESENELAFVLAHEMGHLHNRDSLKAMGRSLVFLMLVSVLGQGQSGGARVIPATINVANLSYSRSQESAADRYAIALIVQHYDHGGGSLGFFERMQQQELDLGALNTVTEWQSTHPLTRARISRIKQIAAAQNWKMQGELTPLPEGISCVDFVCED</sequence>
<dbReference type="PANTHER" id="PTHR22726:SF1">
    <property type="entry name" value="METALLOENDOPEPTIDASE OMA1, MITOCHONDRIAL"/>
    <property type="match status" value="1"/>
</dbReference>
<dbReference type="InterPro" id="IPR001915">
    <property type="entry name" value="Peptidase_M48"/>
</dbReference>
<comment type="cofactor">
    <cofactor evidence="6">
        <name>Zn(2+)</name>
        <dbReference type="ChEBI" id="CHEBI:29105"/>
    </cofactor>
    <text evidence="6">Binds 1 zinc ion per subunit.</text>
</comment>
<evidence type="ECO:0000313" key="10">
    <source>
        <dbReference type="Proteomes" id="UP000636505"/>
    </source>
</evidence>
<evidence type="ECO:0000256" key="3">
    <source>
        <dbReference type="ARBA" id="ARBA00022801"/>
    </source>
</evidence>
<keyword evidence="2" id="KW-0479">Metal-binding</keyword>
<dbReference type="Pfam" id="PF01435">
    <property type="entry name" value="Peptidase_M48"/>
    <property type="match status" value="1"/>
</dbReference>
<dbReference type="GO" id="GO:0004222">
    <property type="term" value="F:metalloendopeptidase activity"/>
    <property type="evidence" value="ECO:0007669"/>
    <property type="project" value="InterPro"/>
</dbReference>
<dbReference type="PANTHER" id="PTHR22726">
    <property type="entry name" value="METALLOENDOPEPTIDASE OMA1"/>
    <property type="match status" value="1"/>
</dbReference>
<comment type="similarity">
    <text evidence="6">Belongs to the peptidase M48 family.</text>
</comment>
<keyword evidence="4 6" id="KW-0862">Zinc</keyword>
<feature type="transmembrane region" description="Helical" evidence="7">
    <location>
        <begin position="23"/>
        <end position="46"/>
    </location>
</feature>
<keyword evidence="3 6" id="KW-0378">Hydrolase</keyword>
<evidence type="ECO:0000256" key="5">
    <source>
        <dbReference type="ARBA" id="ARBA00023049"/>
    </source>
</evidence>
<keyword evidence="10" id="KW-1185">Reference proteome</keyword>
<dbReference type="InterPro" id="IPR051156">
    <property type="entry name" value="Mito/Outer_Membr_Metalloprot"/>
</dbReference>
<dbReference type="CDD" id="cd07332">
    <property type="entry name" value="M48C_Oma1_like"/>
    <property type="match status" value="1"/>
</dbReference>
<dbReference type="Proteomes" id="UP000636505">
    <property type="component" value="Unassembled WGS sequence"/>
</dbReference>
<keyword evidence="7" id="KW-1133">Transmembrane helix</keyword>
<keyword evidence="1 6" id="KW-0645">Protease</keyword>